<dbReference type="EMBL" id="CNFT01000274">
    <property type="protein sequence ID" value="CKR46699.1"/>
    <property type="molecule type" value="Genomic_DNA"/>
</dbReference>
<organism evidence="2 3">
    <name type="scientific">Mycobacterium tuberculosis</name>
    <dbReference type="NCBI Taxonomy" id="1773"/>
    <lineage>
        <taxon>Bacteria</taxon>
        <taxon>Bacillati</taxon>
        <taxon>Actinomycetota</taxon>
        <taxon>Actinomycetes</taxon>
        <taxon>Mycobacteriales</taxon>
        <taxon>Mycobacteriaceae</taxon>
        <taxon>Mycobacterium</taxon>
        <taxon>Mycobacterium tuberculosis complex</taxon>
    </lineage>
</organism>
<evidence type="ECO:0000256" key="1">
    <source>
        <dbReference type="SAM" id="MobiDB-lite"/>
    </source>
</evidence>
<feature type="compositionally biased region" description="Polar residues" evidence="1">
    <location>
        <begin position="60"/>
        <end position="71"/>
    </location>
</feature>
<name>A0A654ZXI9_MYCTX</name>
<reference evidence="2 3" key="1">
    <citation type="submission" date="2015-03" db="EMBL/GenBank/DDBJ databases">
        <authorList>
            <consortium name="Pathogen Informatics"/>
        </authorList>
    </citation>
    <scope>NUCLEOTIDE SEQUENCE [LARGE SCALE GENOMIC DNA]</scope>
    <source>
        <strain evidence="2 3">Bir 185</strain>
    </source>
</reference>
<feature type="region of interest" description="Disordered" evidence="1">
    <location>
        <begin position="202"/>
        <end position="241"/>
    </location>
</feature>
<gene>
    <name evidence="2" type="ORF">ERS027659_01483</name>
</gene>
<feature type="region of interest" description="Disordered" evidence="1">
    <location>
        <begin position="1"/>
        <end position="39"/>
    </location>
</feature>
<evidence type="ECO:0000313" key="2">
    <source>
        <dbReference type="EMBL" id="CKR46699.1"/>
    </source>
</evidence>
<feature type="compositionally biased region" description="Polar residues" evidence="1">
    <location>
        <begin position="1"/>
        <end position="12"/>
    </location>
</feature>
<feature type="compositionally biased region" description="Polar residues" evidence="1">
    <location>
        <begin position="206"/>
        <end position="218"/>
    </location>
</feature>
<dbReference type="AlphaFoldDB" id="A0A654ZXI9"/>
<protein>
    <submittedName>
        <fullName evidence="2">Uncharacterized protein</fullName>
    </submittedName>
</protein>
<accession>A0A654ZXI9</accession>
<feature type="region of interest" description="Disordered" evidence="1">
    <location>
        <begin position="55"/>
        <end position="84"/>
    </location>
</feature>
<evidence type="ECO:0000313" key="3">
    <source>
        <dbReference type="Proteomes" id="UP000050164"/>
    </source>
</evidence>
<proteinExistence type="predicted"/>
<sequence length="241" mass="25389">MIQASATRSANSGGEPRSFHSWTSRSAEARKRAGLRSDMPRSLLDVLMAARHPSFGAPITSRSGTNTSSRKISPKPVSPPSWAIGRTVTPLAFRSNMKYVSPRCRSTAGSERNSPKPMSANGARELQIFCPLSSQPPSTLLAVERSDARSLPDSGSDQACAQICSPLAIFGRIRSSCSAVPCANSVGASIEVPLALARPGAPARKYSSSNTIQCSSGASRPPYLAGQVITDRPASNSTRSQ</sequence>
<dbReference type="Proteomes" id="UP000050164">
    <property type="component" value="Unassembled WGS sequence"/>
</dbReference>